<dbReference type="InterPro" id="IPR002575">
    <property type="entry name" value="Aminoglycoside_PTrfase"/>
</dbReference>
<reference evidence="3" key="2">
    <citation type="submission" date="2015-01" db="EMBL/GenBank/DDBJ databases">
        <title>Evolutionary Origins and Diversification of the Mycorrhizal Mutualists.</title>
        <authorList>
            <consortium name="DOE Joint Genome Institute"/>
            <consortium name="Mycorrhizal Genomics Consortium"/>
            <person name="Kohler A."/>
            <person name="Kuo A."/>
            <person name="Nagy L.G."/>
            <person name="Floudas D."/>
            <person name="Copeland A."/>
            <person name="Barry K.W."/>
            <person name="Cichocki N."/>
            <person name="Veneault-Fourrey C."/>
            <person name="LaButti K."/>
            <person name="Lindquist E.A."/>
            <person name="Lipzen A."/>
            <person name="Lundell T."/>
            <person name="Morin E."/>
            <person name="Murat C."/>
            <person name="Riley R."/>
            <person name="Ohm R."/>
            <person name="Sun H."/>
            <person name="Tunlid A."/>
            <person name="Henrissat B."/>
            <person name="Grigoriev I.V."/>
            <person name="Hibbett D.S."/>
            <person name="Martin F."/>
        </authorList>
    </citation>
    <scope>NUCLEOTIDE SEQUENCE [LARGE SCALE GENOMIC DNA]</scope>
    <source>
        <strain evidence="3">F 1598</strain>
    </source>
</reference>
<sequence>MTPAYVHPTNDQVARQVAHEKAVLLWAEQASARQFTSPFNIFITRCQKSVFWRIFWAGITCLWRRTLGQWIYIKVTLPTYNPQAEVEAMRFVSQHTKTPVPRVWLHFQWLNVHYIFMSRIPGVPLVDVWSQLPLETKEAIVSQLAGYISQLRSIPPPPRPTIRSILGGSVQCFRLHDYDPSGPFRDEQHMNLQLRHLRPLDSFPDFVISSHTKTHPLVFTHNDLFPRNIMVDGCTVTGIMDWEAAGWFPAHWEYCKSKNWGDWRPEHALWSCWVSKFIPVFEEEARADKWLLNTLYSPSKHAI</sequence>
<name>A0A0C3EVR9_PILCF</name>
<evidence type="ECO:0000313" key="2">
    <source>
        <dbReference type="EMBL" id="KIM71931.1"/>
    </source>
</evidence>
<protein>
    <recommendedName>
        <fullName evidence="1">Aminoglycoside phosphotransferase domain-containing protein</fullName>
    </recommendedName>
</protein>
<dbReference type="InterPro" id="IPR051678">
    <property type="entry name" value="AGP_Transferase"/>
</dbReference>
<dbReference type="Pfam" id="PF01636">
    <property type="entry name" value="APH"/>
    <property type="match status" value="1"/>
</dbReference>
<keyword evidence="3" id="KW-1185">Reference proteome</keyword>
<dbReference type="InterPro" id="IPR011009">
    <property type="entry name" value="Kinase-like_dom_sf"/>
</dbReference>
<dbReference type="PANTHER" id="PTHR21310">
    <property type="entry name" value="AMINOGLYCOSIDE PHOSPHOTRANSFERASE-RELATED-RELATED"/>
    <property type="match status" value="1"/>
</dbReference>
<dbReference type="STRING" id="765440.A0A0C3EVR9"/>
<feature type="domain" description="Aminoglycoside phosphotransferase" evidence="1">
    <location>
        <begin position="83"/>
        <end position="265"/>
    </location>
</feature>
<dbReference type="InParanoid" id="A0A0C3EVR9"/>
<dbReference type="AlphaFoldDB" id="A0A0C3EVR9"/>
<dbReference type="Gene3D" id="3.90.1200.10">
    <property type="match status" value="1"/>
</dbReference>
<dbReference type="OrthoDB" id="5404599at2759"/>
<organism evidence="2 3">
    <name type="scientific">Piloderma croceum (strain F 1598)</name>
    <dbReference type="NCBI Taxonomy" id="765440"/>
    <lineage>
        <taxon>Eukaryota</taxon>
        <taxon>Fungi</taxon>
        <taxon>Dikarya</taxon>
        <taxon>Basidiomycota</taxon>
        <taxon>Agaricomycotina</taxon>
        <taxon>Agaricomycetes</taxon>
        <taxon>Agaricomycetidae</taxon>
        <taxon>Atheliales</taxon>
        <taxon>Atheliaceae</taxon>
        <taxon>Piloderma</taxon>
    </lineage>
</organism>
<accession>A0A0C3EVR9</accession>
<dbReference type="SUPFAM" id="SSF56112">
    <property type="entry name" value="Protein kinase-like (PK-like)"/>
    <property type="match status" value="1"/>
</dbReference>
<dbReference type="HOGENOM" id="CLU_021768_3_2_1"/>
<dbReference type="Proteomes" id="UP000054166">
    <property type="component" value="Unassembled WGS sequence"/>
</dbReference>
<evidence type="ECO:0000313" key="3">
    <source>
        <dbReference type="Proteomes" id="UP000054166"/>
    </source>
</evidence>
<proteinExistence type="predicted"/>
<reference evidence="2 3" key="1">
    <citation type="submission" date="2014-04" db="EMBL/GenBank/DDBJ databases">
        <authorList>
            <consortium name="DOE Joint Genome Institute"/>
            <person name="Kuo A."/>
            <person name="Tarkka M."/>
            <person name="Buscot F."/>
            <person name="Kohler A."/>
            <person name="Nagy L.G."/>
            <person name="Floudas D."/>
            <person name="Copeland A."/>
            <person name="Barry K.W."/>
            <person name="Cichocki N."/>
            <person name="Veneault-Fourrey C."/>
            <person name="LaButti K."/>
            <person name="Lindquist E.A."/>
            <person name="Lipzen A."/>
            <person name="Lundell T."/>
            <person name="Morin E."/>
            <person name="Murat C."/>
            <person name="Sun H."/>
            <person name="Tunlid A."/>
            <person name="Henrissat B."/>
            <person name="Grigoriev I.V."/>
            <person name="Hibbett D.S."/>
            <person name="Martin F."/>
            <person name="Nordberg H.P."/>
            <person name="Cantor M.N."/>
            <person name="Hua S.X."/>
        </authorList>
    </citation>
    <scope>NUCLEOTIDE SEQUENCE [LARGE SCALE GENOMIC DNA]</scope>
    <source>
        <strain evidence="2 3">F 1598</strain>
    </source>
</reference>
<gene>
    <name evidence="2" type="ORF">PILCRDRAFT_830069</name>
</gene>
<evidence type="ECO:0000259" key="1">
    <source>
        <dbReference type="Pfam" id="PF01636"/>
    </source>
</evidence>
<dbReference type="EMBL" id="KN833187">
    <property type="protein sequence ID" value="KIM71931.1"/>
    <property type="molecule type" value="Genomic_DNA"/>
</dbReference>
<dbReference type="PANTHER" id="PTHR21310:SF15">
    <property type="entry name" value="AMINOGLYCOSIDE PHOSPHOTRANSFERASE DOMAIN-CONTAINING PROTEIN"/>
    <property type="match status" value="1"/>
</dbReference>
<dbReference type="CDD" id="cd05120">
    <property type="entry name" value="APH_ChoK_like"/>
    <property type="match status" value="1"/>
</dbReference>